<dbReference type="NCBIfam" id="NF010453">
    <property type="entry name" value="PRK13880.1"/>
    <property type="match status" value="1"/>
</dbReference>
<proteinExistence type="inferred from homology"/>
<dbReference type="InterPro" id="IPR027417">
    <property type="entry name" value="P-loop_NTPase"/>
</dbReference>
<reference evidence="9 10" key="1">
    <citation type="submission" date="2018-06" db="EMBL/GenBank/DDBJ databases">
        <authorList>
            <consortium name="Pathogen Informatics"/>
            <person name="Doyle S."/>
        </authorList>
    </citation>
    <scope>NUCLEOTIDE SEQUENCE [LARGE SCALE GENOMIC DNA]</scope>
    <source>
        <strain evidence="9 10">NCTC10376</strain>
    </source>
</reference>
<name>A0A379IA96_PROVU</name>
<dbReference type="InterPro" id="IPR051539">
    <property type="entry name" value="T4SS-coupling_protein"/>
</dbReference>
<comment type="similarity">
    <text evidence="2">Belongs to the VirD4/TraG family.</text>
</comment>
<evidence type="ECO:0000256" key="2">
    <source>
        <dbReference type="ARBA" id="ARBA00008806"/>
    </source>
</evidence>
<dbReference type="PANTHER" id="PTHR37937:SF1">
    <property type="entry name" value="CONJUGATIVE TRANSFER: DNA TRANSPORT"/>
    <property type="match status" value="1"/>
</dbReference>
<evidence type="ECO:0000256" key="6">
    <source>
        <dbReference type="ARBA" id="ARBA00023136"/>
    </source>
</evidence>
<dbReference type="Proteomes" id="UP000254331">
    <property type="component" value="Unassembled WGS sequence"/>
</dbReference>
<evidence type="ECO:0000256" key="1">
    <source>
        <dbReference type="ARBA" id="ARBA00004651"/>
    </source>
</evidence>
<keyword evidence="6 8" id="KW-0472">Membrane</keyword>
<feature type="transmembrane region" description="Helical" evidence="8">
    <location>
        <begin position="44"/>
        <end position="63"/>
    </location>
</feature>
<dbReference type="PANTHER" id="PTHR37937">
    <property type="entry name" value="CONJUGATIVE TRANSFER: DNA TRANSPORT"/>
    <property type="match status" value="1"/>
</dbReference>
<comment type="subcellular location">
    <subcellularLocation>
        <location evidence="1">Cell membrane</location>
        <topology evidence="1">Multi-pass membrane protein</topology>
    </subcellularLocation>
</comment>
<evidence type="ECO:0000256" key="8">
    <source>
        <dbReference type="SAM" id="Phobius"/>
    </source>
</evidence>
<dbReference type="EMBL" id="UGTW01000004">
    <property type="protein sequence ID" value="SUD29787.1"/>
    <property type="molecule type" value="Genomic_DNA"/>
</dbReference>
<protein>
    <submittedName>
        <fullName evidence="9">Conjugal transfer protein</fullName>
    </submittedName>
</protein>
<dbReference type="RefSeq" id="WP_115370985.1">
    <property type="nucleotide sequence ID" value="NZ_UGTW01000004.1"/>
</dbReference>
<feature type="transmembrane region" description="Helical" evidence="8">
    <location>
        <begin position="75"/>
        <end position="97"/>
    </location>
</feature>
<dbReference type="AlphaFoldDB" id="A0A379IA96"/>
<keyword evidence="3" id="KW-1003">Cell membrane</keyword>
<sequence>MSDKNTSVARARILGGVLLALALIAINSICTQFIAARLQYHPSLGQPIFGTLYQPFAWWQWMFRFYRYAEHTYNYAFVIFAVGVMVAMLAYVLYVGFSTRSSRRNEGIHGTAHFATLEEVQASGLLPTGKEGGQGVYCGGYDDPKSGRLHYLRHDGPEHVCALAPTRSGKGVGLVIPTLLSWPHSVFVLDRKGENYAMTAGWRREKAGNVVLRFDPAEPGAGCSWNALAEIRFGTRYQVSDAQNIALMVVDDDGRGIAGDHFRSAAYELLVGLILHALYKAEKVGRLPGLYDCAHMLTGVGDFAAPDTENDLADDPEGDPRALSGLFTEMRDVELDARDPAAREAKLVISGVGRRMANTPARELGSIISTANNALSLYRDPIVGENTSRVDFKVADLMDHDRPVSLYFITTPRNADRMRPLARLLLAQIVLSLADRMEYDEAGRSKTMHKHRLLLMLDEFPTLGKLEVFESALAYIAGYGMKAYLITQDVQQLYKAYTNFESIISNCHVRVAYAPNKVETAEWMSKMTGQTTVIKEQITTSGKRFGAVLEQVSRSYQEVQRPLMTADEIMRLPGPTKDAKGDIIEAGEMLVFVAGQPVIRGRQILYFQDPTFAARSKMPPPKKSDRVRVQPEPPKAATSTSGGTEKGGFVIQ</sequence>
<evidence type="ECO:0000313" key="10">
    <source>
        <dbReference type="Proteomes" id="UP000254331"/>
    </source>
</evidence>
<dbReference type="Gene3D" id="3.40.50.300">
    <property type="entry name" value="P-loop containing nucleotide triphosphate hydrolases"/>
    <property type="match status" value="1"/>
</dbReference>
<dbReference type="InterPro" id="IPR003688">
    <property type="entry name" value="TraG/VirD4"/>
</dbReference>
<keyword evidence="4 8" id="KW-0812">Transmembrane</keyword>
<dbReference type="SUPFAM" id="SSF52540">
    <property type="entry name" value="P-loop containing nucleoside triphosphate hydrolases"/>
    <property type="match status" value="1"/>
</dbReference>
<evidence type="ECO:0000256" key="7">
    <source>
        <dbReference type="SAM" id="MobiDB-lite"/>
    </source>
</evidence>
<evidence type="ECO:0000313" key="9">
    <source>
        <dbReference type="EMBL" id="SUD29787.1"/>
    </source>
</evidence>
<accession>A0A379IA96</accession>
<evidence type="ECO:0000256" key="5">
    <source>
        <dbReference type="ARBA" id="ARBA00022989"/>
    </source>
</evidence>
<dbReference type="Pfam" id="PF02534">
    <property type="entry name" value="T4SS-DNA_transf"/>
    <property type="match status" value="1"/>
</dbReference>
<gene>
    <name evidence="9" type="primary">taxB</name>
    <name evidence="9" type="ORF">NCTC10376_04127</name>
</gene>
<evidence type="ECO:0000256" key="3">
    <source>
        <dbReference type="ARBA" id="ARBA00022475"/>
    </source>
</evidence>
<keyword evidence="5 8" id="KW-1133">Transmembrane helix</keyword>
<dbReference type="CDD" id="cd01127">
    <property type="entry name" value="TrwB_TraG_TraD_VirD4"/>
    <property type="match status" value="2"/>
</dbReference>
<dbReference type="GO" id="GO:0005886">
    <property type="term" value="C:plasma membrane"/>
    <property type="evidence" value="ECO:0007669"/>
    <property type="project" value="UniProtKB-SubCell"/>
</dbReference>
<feature type="region of interest" description="Disordered" evidence="7">
    <location>
        <begin position="613"/>
        <end position="652"/>
    </location>
</feature>
<organism evidence="9 10">
    <name type="scientific">Proteus vulgaris</name>
    <dbReference type="NCBI Taxonomy" id="585"/>
    <lineage>
        <taxon>Bacteria</taxon>
        <taxon>Pseudomonadati</taxon>
        <taxon>Pseudomonadota</taxon>
        <taxon>Gammaproteobacteria</taxon>
        <taxon>Enterobacterales</taxon>
        <taxon>Morganellaceae</taxon>
        <taxon>Proteus</taxon>
    </lineage>
</organism>
<evidence type="ECO:0000256" key="4">
    <source>
        <dbReference type="ARBA" id="ARBA00022692"/>
    </source>
</evidence>